<dbReference type="EMBL" id="AZGN01000003">
    <property type="protein sequence ID" value="KRM34552.1"/>
    <property type="molecule type" value="Genomic_DNA"/>
</dbReference>
<dbReference type="Proteomes" id="UP000051735">
    <property type="component" value="Unassembled WGS sequence"/>
</dbReference>
<dbReference type="GeneID" id="75117360"/>
<sequence length="320" mass="35792">MRHLNETTDISILSQFDMRTGYPAVVQKGNVGAKYVYGLQLRGATTTILRGYRGSNINTPILELAGEAGGHTQTWEYSGKKDNWFVGIKPSHNDPNYNWAKQIARVNIRNTSRHHSSNLDFPRLAYLSYAGSAPYGGDSMTHAEAAVSSDYTKFLIATVEDKHIGHFTIYDLSKINNALDNAGTGYVSLENFPYENSFTVSNLYGTDQDSVINSIQGFDLDEKGNIYISSQLHPSLKKGIWTSHHKQLIKIPSYAQNDESQWESVNLSGFKGLDIPGYHSEVESIQIIGENHGYLTVAYHAKVDNENTTVLNRIYELSWN</sequence>
<evidence type="ECO:0000313" key="1">
    <source>
        <dbReference type="EMBL" id="KRM34552.1"/>
    </source>
</evidence>
<dbReference type="Pfam" id="PF17312">
    <property type="entry name" value="Helveticin_J"/>
    <property type="match status" value="1"/>
</dbReference>
<keyword evidence="2" id="KW-1185">Reference proteome</keyword>
<name>A0ABR5PU27_9LACO</name>
<protein>
    <submittedName>
        <fullName evidence="1">Bacteriocin helveticin-J</fullName>
    </submittedName>
</protein>
<gene>
    <name evidence="1" type="ORF">FC44_GL001265</name>
</gene>
<comment type="caution">
    <text evidence="1">The sequence shown here is derived from an EMBL/GenBank/DDBJ whole genome shotgun (WGS) entry which is preliminary data.</text>
</comment>
<evidence type="ECO:0000313" key="2">
    <source>
        <dbReference type="Proteomes" id="UP000051735"/>
    </source>
</evidence>
<accession>A0ABR5PU27</accession>
<dbReference type="RefSeq" id="WP_057809031.1">
    <property type="nucleotide sequence ID" value="NZ_AZGN01000003.1"/>
</dbReference>
<organism evidence="1 2">
    <name type="scientific">Lactobacillus intestinalis DSM 6629</name>
    <dbReference type="NCBI Taxonomy" id="1423761"/>
    <lineage>
        <taxon>Bacteria</taxon>
        <taxon>Bacillati</taxon>
        <taxon>Bacillota</taxon>
        <taxon>Bacilli</taxon>
        <taxon>Lactobacillales</taxon>
        <taxon>Lactobacillaceae</taxon>
        <taxon>Lactobacillus</taxon>
    </lineage>
</organism>
<dbReference type="InterPro" id="IPR035280">
    <property type="entry name" value="Helveticin_J"/>
</dbReference>
<proteinExistence type="predicted"/>
<reference evidence="1 2" key="1">
    <citation type="journal article" date="2015" name="Genome Announc.">
        <title>Expanding the biotechnology potential of lactobacilli through comparative genomics of 213 strains and associated genera.</title>
        <authorList>
            <person name="Sun Z."/>
            <person name="Harris H.M."/>
            <person name="McCann A."/>
            <person name="Guo C."/>
            <person name="Argimon S."/>
            <person name="Zhang W."/>
            <person name="Yang X."/>
            <person name="Jeffery I.B."/>
            <person name="Cooney J.C."/>
            <person name="Kagawa T.F."/>
            <person name="Liu W."/>
            <person name="Song Y."/>
            <person name="Salvetti E."/>
            <person name="Wrobel A."/>
            <person name="Rasinkangas P."/>
            <person name="Parkhill J."/>
            <person name="Rea M.C."/>
            <person name="O'Sullivan O."/>
            <person name="Ritari J."/>
            <person name="Douillard F.P."/>
            <person name="Paul Ross R."/>
            <person name="Yang R."/>
            <person name="Briner A.E."/>
            <person name="Felis G.E."/>
            <person name="de Vos W.M."/>
            <person name="Barrangou R."/>
            <person name="Klaenhammer T.R."/>
            <person name="Caufield P.W."/>
            <person name="Cui Y."/>
            <person name="Zhang H."/>
            <person name="O'Toole P.W."/>
        </authorList>
    </citation>
    <scope>NUCLEOTIDE SEQUENCE [LARGE SCALE GENOMIC DNA]</scope>
    <source>
        <strain evidence="1 2">DSM 6629</strain>
    </source>
</reference>